<reference evidence="1 2" key="1">
    <citation type="journal article" date="2019" name="Sci. Rep.">
        <title>Orb-weaving spider Araneus ventricosus genome elucidates the spidroin gene catalogue.</title>
        <authorList>
            <person name="Kono N."/>
            <person name="Nakamura H."/>
            <person name="Ohtoshi R."/>
            <person name="Moran D.A.P."/>
            <person name="Shinohara A."/>
            <person name="Yoshida Y."/>
            <person name="Fujiwara M."/>
            <person name="Mori M."/>
            <person name="Tomita M."/>
            <person name="Arakawa K."/>
        </authorList>
    </citation>
    <scope>NUCLEOTIDE SEQUENCE [LARGE SCALE GENOMIC DNA]</scope>
</reference>
<name>A0A4Y2UJI4_ARAVE</name>
<accession>A0A4Y2UJI4</accession>
<sequence length="170" mass="19277">MQIQHEKKNVQEPSCLKSTHSNSRYSLNYINLRIWWNEEKGHNQTPEPYPQKRQDISSCSPSVIRTGSRLKSPPGLKNAINKTIQNQFQKGAHSCLYCLSNDVKGLADVDDQIFEEKALTRSLGTFVFHATDRSTIFHPTLRMSSDLPKRTARIMAAQRIPSSPANNPGR</sequence>
<gene>
    <name evidence="1" type="ORF">AVEN_43984_1</name>
</gene>
<evidence type="ECO:0000313" key="2">
    <source>
        <dbReference type="Proteomes" id="UP000499080"/>
    </source>
</evidence>
<keyword evidence="2" id="KW-1185">Reference proteome</keyword>
<organism evidence="1 2">
    <name type="scientific">Araneus ventricosus</name>
    <name type="common">Orbweaver spider</name>
    <name type="synonym">Epeira ventricosa</name>
    <dbReference type="NCBI Taxonomy" id="182803"/>
    <lineage>
        <taxon>Eukaryota</taxon>
        <taxon>Metazoa</taxon>
        <taxon>Ecdysozoa</taxon>
        <taxon>Arthropoda</taxon>
        <taxon>Chelicerata</taxon>
        <taxon>Arachnida</taxon>
        <taxon>Araneae</taxon>
        <taxon>Araneomorphae</taxon>
        <taxon>Entelegynae</taxon>
        <taxon>Araneoidea</taxon>
        <taxon>Araneidae</taxon>
        <taxon>Araneus</taxon>
    </lineage>
</organism>
<evidence type="ECO:0000313" key="1">
    <source>
        <dbReference type="EMBL" id="GBO11816.1"/>
    </source>
</evidence>
<protein>
    <submittedName>
        <fullName evidence="1">Uncharacterized protein</fullName>
    </submittedName>
</protein>
<dbReference type="EMBL" id="BGPR01036557">
    <property type="protein sequence ID" value="GBO11816.1"/>
    <property type="molecule type" value="Genomic_DNA"/>
</dbReference>
<comment type="caution">
    <text evidence="1">The sequence shown here is derived from an EMBL/GenBank/DDBJ whole genome shotgun (WGS) entry which is preliminary data.</text>
</comment>
<dbReference type="AlphaFoldDB" id="A0A4Y2UJI4"/>
<dbReference type="Proteomes" id="UP000499080">
    <property type="component" value="Unassembled WGS sequence"/>
</dbReference>
<proteinExistence type="predicted"/>